<feature type="domain" description="Methyl-accepting transducer" evidence="8">
    <location>
        <begin position="270"/>
        <end position="513"/>
    </location>
</feature>
<dbReference type="EMBL" id="JACJVN010000009">
    <property type="protein sequence ID" value="MBB6676053.1"/>
    <property type="molecule type" value="Genomic_DNA"/>
</dbReference>
<dbReference type="InterPro" id="IPR003660">
    <property type="entry name" value="HAMP_dom"/>
</dbReference>
<feature type="transmembrane region" description="Helical" evidence="7">
    <location>
        <begin position="192"/>
        <end position="211"/>
    </location>
</feature>
<dbReference type="Pfam" id="PF00015">
    <property type="entry name" value="MCPsignal"/>
    <property type="match status" value="1"/>
</dbReference>
<dbReference type="PROSITE" id="PS50885">
    <property type="entry name" value="HAMP"/>
    <property type="match status" value="1"/>
</dbReference>
<comment type="similarity">
    <text evidence="5">Belongs to the methyl-accepting chemotaxis (MCP) protein family.</text>
</comment>
<evidence type="ECO:0000256" key="3">
    <source>
        <dbReference type="ARBA" id="ARBA00023136"/>
    </source>
</evidence>
<dbReference type="Proteomes" id="UP000574133">
    <property type="component" value="Unassembled WGS sequence"/>
</dbReference>
<dbReference type="AlphaFoldDB" id="A0A841T388"/>
<dbReference type="SMART" id="SM00283">
    <property type="entry name" value="MA"/>
    <property type="match status" value="1"/>
</dbReference>
<dbReference type="GO" id="GO:0005886">
    <property type="term" value="C:plasma membrane"/>
    <property type="evidence" value="ECO:0007669"/>
    <property type="project" value="UniProtKB-SubCell"/>
</dbReference>
<evidence type="ECO:0000256" key="5">
    <source>
        <dbReference type="ARBA" id="ARBA00029447"/>
    </source>
</evidence>
<dbReference type="InterPro" id="IPR004089">
    <property type="entry name" value="MCPsignal_dom"/>
</dbReference>
<dbReference type="RefSeq" id="WP_185177360.1">
    <property type="nucleotide sequence ID" value="NZ_CBCSEP010000012.1"/>
</dbReference>
<dbReference type="CDD" id="cd11386">
    <property type="entry name" value="MCP_signal"/>
    <property type="match status" value="1"/>
</dbReference>
<keyword evidence="7" id="KW-0812">Transmembrane</keyword>
<dbReference type="PROSITE" id="PS50111">
    <property type="entry name" value="CHEMOTAXIS_TRANSDUC_2"/>
    <property type="match status" value="1"/>
</dbReference>
<evidence type="ECO:0000259" key="8">
    <source>
        <dbReference type="PROSITE" id="PS50111"/>
    </source>
</evidence>
<keyword evidence="2" id="KW-1003">Cell membrane</keyword>
<dbReference type="PANTHER" id="PTHR32089">
    <property type="entry name" value="METHYL-ACCEPTING CHEMOTAXIS PROTEIN MCPB"/>
    <property type="match status" value="1"/>
</dbReference>
<gene>
    <name evidence="10" type="ORF">H4Q31_01790</name>
</gene>
<comment type="caution">
    <text evidence="10">The sequence shown here is derived from an EMBL/GenBank/DDBJ whole genome shotgun (WGS) entry which is preliminary data.</text>
</comment>
<keyword evidence="7" id="KW-1133">Transmembrane helix</keyword>
<dbReference type="Pfam" id="PF12729">
    <property type="entry name" value="4HB_MCP_1"/>
    <property type="match status" value="1"/>
</dbReference>
<evidence type="ECO:0000256" key="6">
    <source>
        <dbReference type="PROSITE-ProRule" id="PRU00284"/>
    </source>
</evidence>
<feature type="transmembrane region" description="Helical" evidence="7">
    <location>
        <begin position="13"/>
        <end position="33"/>
    </location>
</feature>
<evidence type="ECO:0000256" key="4">
    <source>
        <dbReference type="ARBA" id="ARBA00023224"/>
    </source>
</evidence>
<dbReference type="PANTHER" id="PTHR32089:SF112">
    <property type="entry name" value="LYSOZYME-LIKE PROTEIN-RELATED"/>
    <property type="match status" value="1"/>
</dbReference>
<feature type="domain" description="HAMP" evidence="9">
    <location>
        <begin position="213"/>
        <end position="265"/>
    </location>
</feature>
<name>A0A841T388_9BACL</name>
<dbReference type="InterPro" id="IPR024478">
    <property type="entry name" value="HlyB_4HB_MCP"/>
</dbReference>
<evidence type="ECO:0000313" key="10">
    <source>
        <dbReference type="EMBL" id="MBB6676053.1"/>
    </source>
</evidence>
<evidence type="ECO:0000256" key="7">
    <source>
        <dbReference type="SAM" id="Phobius"/>
    </source>
</evidence>
<reference evidence="10 11" key="1">
    <citation type="submission" date="2020-08" db="EMBL/GenBank/DDBJ databases">
        <title>Cohnella phylogeny.</title>
        <authorList>
            <person name="Dunlap C."/>
        </authorList>
    </citation>
    <scope>NUCLEOTIDE SEQUENCE [LARGE SCALE GENOMIC DNA]</scope>
    <source>
        <strain evidence="10 11">DSM 103658</strain>
    </source>
</reference>
<organism evidence="10 11">
    <name type="scientific">Cohnella lubricantis</name>
    <dbReference type="NCBI Taxonomy" id="2163172"/>
    <lineage>
        <taxon>Bacteria</taxon>
        <taxon>Bacillati</taxon>
        <taxon>Bacillota</taxon>
        <taxon>Bacilli</taxon>
        <taxon>Bacillales</taxon>
        <taxon>Paenibacillaceae</taxon>
        <taxon>Cohnella</taxon>
    </lineage>
</organism>
<evidence type="ECO:0000256" key="2">
    <source>
        <dbReference type="ARBA" id="ARBA00022475"/>
    </source>
</evidence>
<dbReference type="SMART" id="SM00304">
    <property type="entry name" value="HAMP"/>
    <property type="match status" value="1"/>
</dbReference>
<protein>
    <submittedName>
        <fullName evidence="10">Methyl-accepting chemotaxis protein</fullName>
    </submittedName>
</protein>
<dbReference type="Pfam" id="PF00672">
    <property type="entry name" value="HAMP"/>
    <property type="match status" value="1"/>
</dbReference>
<accession>A0A841T388</accession>
<keyword evidence="11" id="KW-1185">Reference proteome</keyword>
<evidence type="ECO:0000259" key="9">
    <source>
        <dbReference type="PROSITE" id="PS50885"/>
    </source>
</evidence>
<dbReference type="Gene3D" id="1.10.287.950">
    <property type="entry name" value="Methyl-accepting chemotaxis protein"/>
    <property type="match status" value="1"/>
</dbReference>
<evidence type="ECO:0000313" key="11">
    <source>
        <dbReference type="Proteomes" id="UP000574133"/>
    </source>
</evidence>
<dbReference type="SUPFAM" id="SSF58104">
    <property type="entry name" value="Methyl-accepting chemotaxis protein (MCP) signaling domain"/>
    <property type="match status" value="1"/>
</dbReference>
<dbReference type="GO" id="GO:0006935">
    <property type="term" value="P:chemotaxis"/>
    <property type="evidence" value="ECO:0007669"/>
    <property type="project" value="UniProtKB-ARBA"/>
</dbReference>
<dbReference type="FunFam" id="1.10.287.950:FF:000001">
    <property type="entry name" value="Methyl-accepting chemotaxis sensory transducer"/>
    <property type="match status" value="1"/>
</dbReference>
<sequence>MKWFTNLRTSVKLISSFLTLSVLLAAIGIYGIVNLNKMNNSLDFMYDGNLLSVTNLLEAKSSVNEIRKVVRDLYIDKTAEQIAERQQQLDGYIQTVEQRMGEFGETWQSEESLKIYAKYSDSWASYLDDIHKGSELADQFKDDELLILIQGDMDEKSTELRQVLDDLIEVNNADAEQAKVDGNQLYQTSRNITIAVIAVSVLLCIVLGIFVSRVISKPLNDVVRLVRKVAGGDLTETTDYRSKDEVGAVAMATNDMVGNLRSIVGNITESSLGVAAAAEQISASTEEIANGSSEQAHSAQMINELFSELSTAIHSVAKNTEQAAEISDRTIEIAEQGGQVIQSSLESMNTVRTQMSRLEEDSAKIGDIIEVIEDISDQTNLLALNAAIEAARAGEQGRGFAVVADEVRKLAERSGEATKQIAVIIKGMQENTRHSVQAFEESSSLSKETGASFRSIAEMVNRAGEKVSEIAAASEEQAAQSSSVLTAVENISSAAQESAASSEETAATAQSLSQLAESLQHSVKAFKLS</sequence>
<keyword evidence="4 6" id="KW-0807">Transducer</keyword>
<evidence type="ECO:0000256" key="1">
    <source>
        <dbReference type="ARBA" id="ARBA00004236"/>
    </source>
</evidence>
<dbReference type="CDD" id="cd06225">
    <property type="entry name" value="HAMP"/>
    <property type="match status" value="1"/>
</dbReference>
<proteinExistence type="inferred from homology"/>
<dbReference type="GO" id="GO:0007165">
    <property type="term" value="P:signal transduction"/>
    <property type="evidence" value="ECO:0007669"/>
    <property type="project" value="UniProtKB-KW"/>
</dbReference>
<comment type="subcellular location">
    <subcellularLocation>
        <location evidence="1">Cell membrane</location>
    </subcellularLocation>
</comment>
<keyword evidence="3 7" id="KW-0472">Membrane</keyword>